<reference evidence="4 5" key="1">
    <citation type="submission" date="2019-02" db="EMBL/GenBank/DDBJ databases">
        <title>Deep-cultivation of Planctomycetes and their phenomic and genomic characterization uncovers novel biology.</title>
        <authorList>
            <person name="Wiegand S."/>
            <person name="Jogler M."/>
            <person name="Boedeker C."/>
            <person name="Pinto D."/>
            <person name="Vollmers J."/>
            <person name="Rivas-Marin E."/>
            <person name="Kohn T."/>
            <person name="Peeters S.H."/>
            <person name="Heuer A."/>
            <person name="Rast P."/>
            <person name="Oberbeckmann S."/>
            <person name="Bunk B."/>
            <person name="Jeske O."/>
            <person name="Meyerdierks A."/>
            <person name="Storesund J.E."/>
            <person name="Kallscheuer N."/>
            <person name="Luecker S."/>
            <person name="Lage O.M."/>
            <person name="Pohl T."/>
            <person name="Merkel B.J."/>
            <person name="Hornburger P."/>
            <person name="Mueller R.-W."/>
            <person name="Bruemmer F."/>
            <person name="Labrenz M."/>
            <person name="Spormann A.M."/>
            <person name="Op den Camp H."/>
            <person name="Overmann J."/>
            <person name="Amann R."/>
            <person name="Jetten M.S.M."/>
            <person name="Mascher T."/>
            <person name="Medema M.H."/>
            <person name="Devos D.P."/>
            <person name="Kaster A.-K."/>
            <person name="Ovreas L."/>
            <person name="Rohde M."/>
            <person name="Galperin M.Y."/>
            <person name="Jogler C."/>
        </authorList>
    </citation>
    <scope>NUCLEOTIDE SEQUENCE [LARGE SCALE GENOMIC DNA]</scope>
    <source>
        <strain evidence="4 5">EC9</strain>
    </source>
</reference>
<sequence>MHQKPFVTLGLIVAGISFLLPQVVAGSEPADSPQFETHVRAIFKKHCFHCHGEEEHPEGSLDLRLVRFMHSGGDSGPSIIPGAADESVLFQRMRDGEMPPDESKLCSEEELEIVRQWIEAGATTLRPEPESIDDTMLITEEERSHWSLLPIVRPSVPQVADAEAVANPIDAFLLAKLEARGFGFSPRAPANALIRRLFIDLHGVPPTPQDVEAFAADNDQVAWQQWIDRLLSKHEYGERWARHWLDVAGYADSEGYNDVDAPRPHAWRYRDYVIRAFNNDKPFDRFIHEQLAGDEMISTPLNNLSAEDAELLTATGFLRMAPDGTGGAVDDVNVARNATIADTVTIVSSSLLAMTVGCAQCHDHRYDPISHEDYFRFRAIFEPGFDWQKWRSPPKRLVSLYTDAMRAEAAKVEAEAKKLDAKRIAKQTEFINATFEKQLEKLPEETHELARETHKTPAKKRTDEQKALIKKYPKLNVTASSLYLYDRKASDELKAMAAEAKKVRDKKPKQEFVRALTEVPGRVPVTQLFYRGDHEQPKQELQPGGLTVVSMNVDLPEVPANDTALPTTGRRLAFARRLTDPKHPLTARALVNRIWMHHFGRGLVTSPNDFGVLGQPPSHPELLDWLASEFIDSGWSLKHIHRLILSSTAWQQQLRVAPDQIAADPDNELYGGARLLRLDAEAIRDSMLAIADQINSKPFGPAIPVMPDPVGRFVIGIENSSAGRPGAVIDMKGEDLRRSVYVQVRRSQPLSVLEAFDQPIMTPNCDLRRPSTSSTQSLMMLNSDQVLEYSRLLAERLQRDAADDLDTQIQLAWRLIFARDCSDDERAAAKDLVAEQAAIFATQPAYKADAKKKPQRTPDQEALATLCQMLFSSNEFLYVD</sequence>
<proteinExistence type="predicted"/>
<dbReference type="Pfam" id="PF07583">
    <property type="entry name" value="PSCyt2"/>
    <property type="match status" value="1"/>
</dbReference>
<dbReference type="OrthoDB" id="127107at2"/>
<dbReference type="InterPro" id="IPR036909">
    <property type="entry name" value="Cyt_c-like_dom_sf"/>
</dbReference>
<dbReference type="KEGG" id="ruv:EC9_35810"/>
<gene>
    <name evidence="4" type="ORF">EC9_35810</name>
</gene>
<dbReference type="GO" id="GO:0009055">
    <property type="term" value="F:electron transfer activity"/>
    <property type="evidence" value="ECO:0007669"/>
    <property type="project" value="InterPro"/>
</dbReference>
<dbReference type="Pfam" id="PF07587">
    <property type="entry name" value="PSD1"/>
    <property type="match status" value="1"/>
</dbReference>
<dbReference type="Pfam" id="PF07635">
    <property type="entry name" value="PSCyt1"/>
    <property type="match status" value="1"/>
</dbReference>
<dbReference type="PANTHER" id="PTHR35889:SF3">
    <property type="entry name" value="F-BOX DOMAIN-CONTAINING PROTEIN"/>
    <property type="match status" value="1"/>
</dbReference>
<feature type="domain" description="DUF1549" evidence="1">
    <location>
        <begin position="168"/>
        <end position="382"/>
    </location>
</feature>
<protein>
    <submittedName>
        <fullName evidence="4">Planctomycete cytochrome C</fullName>
    </submittedName>
</protein>
<dbReference type="InterPro" id="IPR011429">
    <property type="entry name" value="Cyt_c_Planctomycete-type"/>
</dbReference>
<feature type="domain" description="Cytochrome C Planctomycete-type" evidence="3">
    <location>
        <begin position="47"/>
        <end position="102"/>
    </location>
</feature>
<evidence type="ECO:0000313" key="5">
    <source>
        <dbReference type="Proteomes" id="UP000319557"/>
    </source>
</evidence>
<dbReference type="GO" id="GO:0020037">
    <property type="term" value="F:heme binding"/>
    <property type="evidence" value="ECO:0007669"/>
    <property type="project" value="InterPro"/>
</dbReference>
<evidence type="ECO:0000313" key="4">
    <source>
        <dbReference type="EMBL" id="QDS89382.1"/>
    </source>
</evidence>
<dbReference type="Proteomes" id="UP000319557">
    <property type="component" value="Chromosome"/>
</dbReference>
<dbReference type="InterPro" id="IPR011444">
    <property type="entry name" value="DUF1549"/>
</dbReference>
<evidence type="ECO:0000259" key="2">
    <source>
        <dbReference type="Pfam" id="PF07587"/>
    </source>
</evidence>
<accession>A0A517M3D0</accession>
<evidence type="ECO:0000259" key="3">
    <source>
        <dbReference type="Pfam" id="PF07635"/>
    </source>
</evidence>
<feature type="domain" description="DUF1553" evidence="2">
    <location>
        <begin position="570"/>
        <end position="832"/>
    </location>
</feature>
<dbReference type="EMBL" id="CP036261">
    <property type="protein sequence ID" value="QDS89382.1"/>
    <property type="molecule type" value="Genomic_DNA"/>
</dbReference>
<name>A0A517M3D0_9BACT</name>
<dbReference type="PANTHER" id="PTHR35889">
    <property type="entry name" value="CYCLOINULO-OLIGOSACCHARIDE FRUCTANOTRANSFERASE-RELATED"/>
    <property type="match status" value="1"/>
</dbReference>
<dbReference type="InterPro" id="IPR022655">
    <property type="entry name" value="DUF1553"/>
</dbReference>
<keyword evidence="5" id="KW-1185">Reference proteome</keyword>
<dbReference type="RefSeq" id="WP_145347074.1">
    <property type="nucleotide sequence ID" value="NZ_CP036261.1"/>
</dbReference>
<dbReference type="SUPFAM" id="SSF46626">
    <property type="entry name" value="Cytochrome c"/>
    <property type="match status" value="1"/>
</dbReference>
<organism evidence="4 5">
    <name type="scientific">Rosistilla ulvae</name>
    <dbReference type="NCBI Taxonomy" id="1930277"/>
    <lineage>
        <taxon>Bacteria</taxon>
        <taxon>Pseudomonadati</taxon>
        <taxon>Planctomycetota</taxon>
        <taxon>Planctomycetia</taxon>
        <taxon>Pirellulales</taxon>
        <taxon>Pirellulaceae</taxon>
        <taxon>Rosistilla</taxon>
    </lineage>
</organism>
<evidence type="ECO:0000259" key="1">
    <source>
        <dbReference type="Pfam" id="PF07583"/>
    </source>
</evidence>
<dbReference type="AlphaFoldDB" id="A0A517M3D0"/>